<reference evidence="1" key="1">
    <citation type="submission" date="2013-11" db="EMBL/GenBank/DDBJ databases">
        <title>The Genome Sequence of Phytophthora parasitica CHvinca01.</title>
        <authorList>
            <consortium name="The Broad Institute Genomics Platform"/>
            <person name="Russ C."/>
            <person name="Tyler B."/>
            <person name="Panabieres F."/>
            <person name="Shan W."/>
            <person name="Tripathy S."/>
            <person name="Grunwald N."/>
            <person name="Machado M."/>
            <person name="Johnson C.S."/>
            <person name="Arredondo F."/>
            <person name="Hong C."/>
            <person name="Coffey M."/>
            <person name="Young S.K."/>
            <person name="Zeng Q."/>
            <person name="Gargeya S."/>
            <person name="Fitzgerald M."/>
            <person name="Abouelleil A."/>
            <person name="Alvarado L."/>
            <person name="Chapman S.B."/>
            <person name="Gainer-Dewar J."/>
            <person name="Goldberg J."/>
            <person name="Griggs A."/>
            <person name="Gujja S."/>
            <person name="Hansen M."/>
            <person name="Howarth C."/>
            <person name="Imamovic A."/>
            <person name="Ireland A."/>
            <person name="Larimer J."/>
            <person name="McCowan C."/>
            <person name="Murphy C."/>
            <person name="Pearson M."/>
            <person name="Poon T.W."/>
            <person name="Priest M."/>
            <person name="Roberts A."/>
            <person name="Saif S."/>
            <person name="Shea T."/>
            <person name="Sykes S."/>
            <person name="Wortman J."/>
            <person name="Nusbaum C."/>
            <person name="Birren B."/>
        </authorList>
    </citation>
    <scope>NUCLEOTIDE SEQUENCE [LARGE SCALE GENOMIC DNA]</scope>
    <source>
        <strain evidence="1">CHvinca01</strain>
    </source>
</reference>
<organism evidence="1">
    <name type="scientific">Phytophthora nicotianae</name>
    <name type="common">Potato buckeye rot agent</name>
    <name type="synonym">Phytophthora parasitica</name>
    <dbReference type="NCBI Taxonomy" id="4792"/>
    <lineage>
        <taxon>Eukaryota</taxon>
        <taxon>Sar</taxon>
        <taxon>Stramenopiles</taxon>
        <taxon>Oomycota</taxon>
        <taxon>Peronosporomycetes</taxon>
        <taxon>Peronosporales</taxon>
        <taxon>Peronosporaceae</taxon>
        <taxon>Phytophthora</taxon>
    </lineage>
</organism>
<dbReference type="Proteomes" id="UP000054423">
    <property type="component" value="Unassembled WGS sequence"/>
</dbReference>
<dbReference type="OrthoDB" id="120320at2759"/>
<gene>
    <name evidence="1" type="ORF">L917_00440</name>
</gene>
<name>W2M2Z1_PHYNI</name>
<dbReference type="AlphaFoldDB" id="W2M2Z1"/>
<accession>W2M2Z1</accession>
<dbReference type="VEuPathDB" id="FungiDB:PPTG_20729"/>
<evidence type="ECO:0000313" key="1">
    <source>
        <dbReference type="EMBL" id="ETM03315.1"/>
    </source>
</evidence>
<dbReference type="EMBL" id="KI677231">
    <property type="protein sequence ID" value="ETM03315.1"/>
    <property type="molecule type" value="Genomic_DNA"/>
</dbReference>
<proteinExistence type="predicted"/>
<protein>
    <submittedName>
        <fullName evidence="1">Uncharacterized protein</fullName>
    </submittedName>
</protein>
<sequence>MDETTIYFEDPRDSTIGVTGSRRVVLCSIGFASMPSETPSADDSEQKNGNRYLNCELGKVNAECNQRDIAMCVVPEGSTTYLQAGHIEIYNVFEDNLSSLIERWKHSEDVELIARGNPRPPSIATVRTWVREV</sequence>